<dbReference type="GO" id="GO:0004803">
    <property type="term" value="F:transposase activity"/>
    <property type="evidence" value="ECO:0007669"/>
    <property type="project" value="InterPro"/>
</dbReference>
<evidence type="ECO:0000313" key="2">
    <source>
        <dbReference type="EMBL" id="GJG59115.1"/>
    </source>
</evidence>
<feature type="domain" description="Transposase IS4-like" evidence="1">
    <location>
        <begin position="190"/>
        <end position="300"/>
    </location>
</feature>
<dbReference type="GO" id="GO:0003677">
    <property type="term" value="F:DNA binding"/>
    <property type="evidence" value="ECO:0007669"/>
    <property type="project" value="InterPro"/>
</dbReference>
<dbReference type="GO" id="GO:0006313">
    <property type="term" value="P:DNA transposition"/>
    <property type="evidence" value="ECO:0007669"/>
    <property type="project" value="InterPro"/>
</dbReference>
<dbReference type="Pfam" id="PF01609">
    <property type="entry name" value="DDE_Tnp_1"/>
    <property type="match status" value="1"/>
</dbReference>
<dbReference type="InterPro" id="IPR002559">
    <property type="entry name" value="Transposase_11"/>
</dbReference>
<accession>A0A9R1CYI8</accession>
<proteinExistence type="predicted"/>
<dbReference type="RefSeq" id="WP_223952272.1">
    <property type="nucleotide sequence ID" value="NZ_BPTU01000001.1"/>
</dbReference>
<comment type="caution">
    <text evidence="2">The sequence shown here is derived from an EMBL/GenBank/DDBJ whole genome shotgun (WGS) entry which is preliminary data.</text>
</comment>
<evidence type="ECO:0000259" key="1">
    <source>
        <dbReference type="Pfam" id="PF01609"/>
    </source>
</evidence>
<keyword evidence="3" id="KW-1185">Reference proteome</keyword>
<sequence length="326" mass="36604">MAIPEEIKSVARPKSTIVRQRGSRFVVIKRTSKRINGKPIPVDQGTVGEIVNGKFVEGSYMRKKNQVDIKDYGEVALCDKYGSGLLQELAKVWNLDDAKRLYVIALLRASYGGIMNRDLQIQYLCSFASEMYPGVHLSETAVSGFLVKIGKAYSLICEFMRNRVNTFTGGDMVIDGMLKDYNAKTGSLSEFSRKGAKKGSKDISLLYAFNPLTREPIAAKPYAGNMLDQTAIDDFVAEYEIKNGLMVFDKGFYNDKLFEKVDKMEGLAYLIPLKQNSAFIKNYKMDEPTMPLKDYKDGTILYKKQKMSNGKFRPKGDCPWQADAAA</sequence>
<reference evidence="2" key="1">
    <citation type="journal article" date="2022" name="Int. J. Syst. Evol. Microbiol.">
        <title>Prevotella lacticifex sp. nov., isolated from the rumen of cows.</title>
        <authorList>
            <person name="Shinkai T."/>
            <person name="Ikeyama N."/>
            <person name="Kumagai M."/>
            <person name="Ohmori H."/>
            <person name="Sakamoto M."/>
            <person name="Ohkuma M."/>
            <person name="Mitsumori M."/>
        </authorList>
    </citation>
    <scope>NUCLEOTIDE SEQUENCE</scope>
    <source>
        <strain evidence="2">R5076</strain>
    </source>
</reference>
<protein>
    <recommendedName>
        <fullName evidence="1">Transposase IS4-like domain-containing protein</fullName>
    </recommendedName>
</protein>
<gene>
    <name evidence="2" type="ORF">PRLR5076_19660</name>
</gene>
<dbReference type="Proteomes" id="UP000825483">
    <property type="component" value="Unassembled WGS sequence"/>
</dbReference>
<name>A0A9R1CYI8_9BACT</name>
<evidence type="ECO:0000313" key="3">
    <source>
        <dbReference type="Proteomes" id="UP000825483"/>
    </source>
</evidence>
<organism evidence="2 3">
    <name type="scientific">Prevotella lacticifex</name>
    <dbReference type="NCBI Taxonomy" id="2854755"/>
    <lineage>
        <taxon>Bacteria</taxon>
        <taxon>Pseudomonadati</taxon>
        <taxon>Bacteroidota</taxon>
        <taxon>Bacteroidia</taxon>
        <taxon>Bacteroidales</taxon>
        <taxon>Prevotellaceae</taxon>
        <taxon>Prevotella</taxon>
    </lineage>
</organism>
<dbReference type="AlphaFoldDB" id="A0A9R1CYI8"/>
<dbReference type="EMBL" id="BPUB01000002">
    <property type="protein sequence ID" value="GJG59115.1"/>
    <property type="molecule type" value="Genomic_DNA"/>
</dbReference>